<dbReference type="GO" id="GO:0006310">
    <property type="term" value="P:DNA recombination"/>
    <property type="evidence" value="ECO:0007669"/>
    <property type="project" value="UniProtKB-KW"/>
</dbReference>
<dbReference type="Pfam" id="PF13495">
    <property type="entry name" value="Phage_int_SAM_4"/>
    <property type="match status" value="1"/>
</dbReference>
<dbReference type="InterPro" id="IPR013762">
    <property type="entry name" value="Integrase-like_cat_sf"/>
</dbReference>
<feature type="domain" description="Tyr recombinase" evidence="6">
    <location>
        <begin position="117"/>
        <end position="297"/>
    </location>
</feature>
<sequence>MPKNECKTASPDFHECVKSFLLDCRLRNLTQTTINYYKFNLQAFADFLNRAGLQLADLTPSDLSERMMNDMIDNRLAVNTMRGRICTCQVFFKYIWKEGILPANIAANLKLLKSSNQAIFCFTEEQVHAILQQPNRETFTGLRDYVMMLILLETGMRVMELVNMKVSDIEFHEGTIRIPSGKGRKPRIVPIQKTCLYHLDRYIRERGSQPFDDFWITLNNKPFRYDGVKHMIIDRCKAAHIQGTRGSAHTFRHTMAKYYLLNGGDVFTLQHILGHTSIEMTQRYVDLFSRDIHNQHEKASPIEFIVAAASSEESGGVCI</sequence>
<reference evidence="8 9" key="1">
    <citation type="submission" date="2017-03" db="EMBL/GenBank/DDBJ databases">
        <title>Isolation of Levoglucosan Utilizing Bacteria.</title>
        <authorList>
            <person name="Arya A.S."/>
        </authorList>
    </citation>
    <scope>NUCLEOTIDE SEQUENCE [LARGE SCALE GENOMIC DNA]</scope>
    <source>
        <strain evidence="8 9">MEC069</strain>
    </source>
</reference>
<evidence type="ECO:0000256" key="3">
    <source>
        <dbReference type="ARBA" id="ARBA00023125"/>
    </source>
</evidence>
<dbReference type="Gene3D" id="1.10.443.10">
    <property type="entry name" value="Intergrase catalytic core"/>
    <property type="match status" value="1"/>
</dbReference>
<dbReference type="InterPro" id="IPR004107">
    <property type="entry name" value="Integrase_SAM-like_N"/>
</dbReference>
<evidence type="ECO:0000256" key="4">
    <source>
        <dbReference type="ARBA" id="ARBA00023172"/>
    </source>
</evidence>
<keyword evidence="4" id="KW-0233">DNA recombination</keyword>
<evidence type="ECO:0000259" key="7">
    <source>
        <dbReference type="PROSITE" id="PS51900"/>
    </source>
</evidence>
<keyword evidence="3 5" id="KW-0238">DNA-binding</keyword>
<dbReference type="PROSITE" id="PS51898">
    <property type="entry name" value="TYR_RECOMBINASE"/>
    <property type="match status" value="1"/>
</dbReference>
<dbReference type="InterPro" id="IPR002104">
    <property type="entry name" value="Integrase_catalytic"/>
</dbReference>
<dbReference type="PROSITE" id="PS51900">
    <property type="entry name" value="CB"/>
    <property type="match status" value="1"/>
</dbReference>
<dbReference type="AlphaFoldDB" id="A0A4Y8PZK3"/>
<evidence type="ECO:0000313" key="9">
    <source>
        <dbReference type="Proteomes" id="UP000298246"/>
    </source>
</evidence>
<dbReference type="PANTHER" id="PTHR30349:SF41">
    <property type="entry name" value="INTEGRASE_RECOMBINASE PROTEIN MJ0367-RELATED"/>
    <property type="match status" value="1"/>
</dbReference>
<dbReference type="Proteomes" id="UP000298246">
    <property type="component" value="Unassembled WGS sequence"/>
</dbReference>
<dbReference type="EMBL" id="MYFO01000019">
    <property type="protein sequence ID" value="TFE86394.1"/>
    <property type="molecule type" value="Genomic_DNA"/>
</dbReference>
<feature type="domain" description="Core-binding (CB)" evidence="7">
    <location>
        <begin position="11"/>
        <end position="96"/>
    </location>
</feature>
<dbReference type="Pfam" id="PF00589">
    <property type="entry name" value="Phage_integrase"/>
    <property type="match status" value="1"/>
</dbReference>
<dbReference type="InterPro" id="IPR044068">
    <property type="entry name" value="CB"/>
</dbReference>
<gene>
    <name evidence="8" type="ORF">B5M42_15010</name>
</gene>
<name>A0A4Y8PZK3_9BACL</name>
<evidence type="ECO:0000256" key="5">
    <source>
        <dbReference type="PROSITE-ProRule" id="PRU01248"/>
    </source>
</evidence>
<dbReference type="GO" id="GO:0003677">
    <property type="term" value="F:DNA binding"/>
    <property type="evidence" value="ECO:0007669"/>
    <property type="project" value="UniProtKB-UniRule"/>
</dbReference>
<evidence type="ECO:0000256" key="1">
    <source>
        <dbReference type="ARBA" id="ARBA00008857"/>
    </source>
</evidence>
<comment type="caution">
    <text evidence="8">The sequence shown here is derived from an EMBL/GenBank/DDBJ whole genome shotgun (WGS) entry which is preliminary data.</text>
</comment>
<dbReference type="InterPro" id="IPR010998">
    <property type="entry name" value="Integrase_recombinase_N"/>
</dbReference>
<dbReference type="SUPFAM" id="SSF56349">
    <property type="entry name" value="DNA breaking-rejoining enzymes"/>
    <property type="match status" value="1"/>
</dbReference>
<proteinExistence type="inferred from homology"/>
<keyword evidence="9" id="KW-1185">Reference proteome</keyword>
<dbReference type="Gene3D" id="1.10.150.130">
    <property type="match status" value="1"/>
</dbReference>
<dbReference type="OrthoDB" id="107900at2"/>
<comment type="similarity">
    <text evidence="1">Belongs to the 'phage' integrase family.</text>
</comment>
<accession>A0A4Y8PZK3</accession>
<dbReference type="PANTHER" id="PTHR30349">
    <property type="entry name" value="PHAGE INTEGRASE-RELATED"/>
    <property type="match status" value="1"/>
</dbReference>
<keyword evidence="2" id="KW-0229">DNA integration</keyword>
<dbReference type="InterPro" id="IPR050090">
    <property type="entry name" value="Tyrosine_recombinase_XerCD"/>
</dbReference>
<protein>
    <submittedName>
        <fullName evidence="8">Integrase</fullName>
    </submittedName>
</protein>
<dbReference type="InterPro" id="IPR011010">
    <property type="entry name" value="DNA_brk_join_enz"/>
</dbReference>
<evidence type="ECO:0000256" key="2">
    <source>
        <dbReference type="ARBA" id="ARBA00022908"/>
    </source>
</evidence>
<dbReference type="CDD" id="cd00397">
    <property type="entry name" value="DNA_BRE_C"/>
    <property type="match status" value="1"/>
</dbReference>
<evidence type="ECO:0000313" key="8">
    <source>
        <dbReference type="EMBL" id="TFE86394.1"/>
    </source>
</evidence>
<evidence type="ECO:0000259" key="6">
    <source>
        <dbReference type="PROSITE" id="PS51898"/>
    </source>
</evidence>
<organism evidence="8 9">
    <name type="scientific">Paenibacillus athensensis</name>
    <dbReference type="NCBI Taxonomy" id="1967502"/>
    <lineage>
        <taxon>Bacteria</taxon>
        <taxon>Bacillati</taxon>
        <taxon>Bacillota</taxon>
        <taxon>Bacilli</taxon>
        <taxon>Bacillales</taxon>
        <taxon>Paenibacillaceae</taxon>
        <taxon>Paenibacillus</taxon>
    </lineage>
</organism>
<dbReference type="RefSeq" id="WP_134754232.1">
    <property type="nucleotide sequence ID" value="NZ_MYFO02000014.1"/>
</dbReference>
<dbReference type="GO" id="GO:0015074">
    <property type="term" value="P:DNA integration"/>
    <property type="evidence" value="ECO:0007669"/>
    <property type="project" value="UniProtKB-KW"/>
</dbReference>